<protein>
    <submittedName>
        <fullName evidence="2">Uncharacterized protein</fullName>
    </submittedName>
</protein>
<proteinExistence type="predicted"/>
<evidence type="ECO:0000313" key="2">
    <source>
        <dbReference type="EMBL" id="KAF0934276.1"/>
    </source>
</evidence>
<evidence type="ECO:0000256" key="1">
    <source>
        <dbReference type="SAM" id="MobiDB-lite"/>
    </source>
</evidence>
<gene>
    <name evidence="2" type="ORF">E2562_024466</name>
</gene>
<keyword evidence="3" id="KW-1185">Reference proteome</keyword>
<accession>A0A6G1FBF8</accession>
<comment type="caution">
    <text evidence="2">The sequence shown here is derived from an EMBL/GenBank/DDBJ whole genome shotgun (WGS) entry which is preliminary data.</text>
</comment>
<sequence>MPRPGGRVGGGRPGAQDLELEGDDGCLLELEPGGRGWPGGASCLAVGLASGAGLDAGSGGWATGGRLGGQDLEGVAVA</sequence>
<organism evidence="2 3">
    <name type="scientific">Oryza meyeriana var. granulata</name>
    <dbReference type="NCBI Taxonomy" id="110450"/>
    <lineage>
        <taxon>Eukaryota</taxon>
        <taxon>Viridiplantae</taxon>
        <taxon>Streptophyta</taxon>
        <taxon>Embryophyta</taxon>
        <taxon>Tracheophyta</taxon>
        <taxon>Spermatophyta</taxon>
        <taxon>Magnoliopsida</taxon>
        <taxon>Liliopsida</taxon>
        <taxon>Poales</taxon>
        <taxon>Poaceae</taxon>
        <taxon>BOP clade</taxon>
        <taxon>Oryzoideae</taxon>
        <taxon>Oryzeae</taxon>
        <taxon>Oryzinae</taxon>
        <taxon>Oryza</taxon>
        <taxon>Oryza meyeriana</taxon>
    </lineage>
</organism>
<name>A0A6G1FBF8_9ORYZ</name>
<feature type="compositionally biased region" description="Gly residues" evidence="1">
    <location>
        <begin position="1"/>
        <end position="13"/>
    </location>
</feature>
<reference evidence="2 3" key="1">
    <citation type="submission" date="2019-11" db="EMBL/GenBank/DDBJ databases">
        <title>Whole genome sequence of Oryza granulata.</title>
        <authorList>
            <person name="Li W."/>
        </authorList>
    </citation>
    <scope>NUCLEOTIDE SEQUENCE [LARGE SCALE GENOMIC DNA]</scope>
    <source>
        <strain evidence="3">cv. Menghai</strain>
        <tissue evidence="2">Leaf</tissue>
    </source>
</reference>
<evidence type="ECO:0000313" key="3">
    <source>
        <dbReference type="Proteomes" id="UP000479710"/>
    </source>
</evidence>
<dbReference type="AlphaFoldDB" id="A0A6G1FBF8"/>
<dbReference type="EMBL" id="SPHZ02000001">
    <property type="protein sequence ID" value="KAF0934276.1"/>
    <property type="molecule type" value="Genomic_DNA"/>
</dbReference>
<dbReference type="Proteomes" id="UP000479710">
    <property type="component" value="Unassembled WGS sequence"/>
</dbReference>
<feature type="region of interest" description="Disordered" evidence="1">
    <location>
        <begin position="1"/>
        <end position="20"/>
    </location>
</feature>